<sequence>MNLEPTKQREQQTTERDLCGLLSLETERKGGTEEQRETGVLHGYAPGLLINSLHIAFWKEEHFLSSLSLSPEQVSLATDGSVALLSQQVTPTPPSKSGY</sequence>
<dbReference type="EMBL" id="CAWUFR010000101">
    <property type="protein sequence ID" value="CAK6967149.1"/>
    <property type="molecule type" value="Genomic_DNA"/>
</dbReference>
<comment type="caution">
    <text evidence="1">The sequence shown here is derived from an EMBL/GenBank/DDBJ whole genome shotgun (WGS) entry which is preliminary data.</text>
</comment>
<accession>A0AAV1P5P9</accession>
<gene>
    <name evidence="1" type="ORF">FSCOSCO3_A024978</name>
</gene>
<reference evidence="1 2" key="1">
    <citation type="submission" date="2024-01" db="EMBL/GenBank/DDBJ databases">
        <authorList>
            <person name="Alioto T."/>
            <person name="Alioto T."/>
            <person name="Gomez Garrido J."/>
        </authorList>
    </citation>
    <scope>NUCLEOTIDE SEQUENCE [LARGE SCALE GENOMIC DNA]</scope>
</reference>
<evidence type="ECO:0000313" key="2">
    <source>
        <dbReference type="Proteomes" id="UP001314229"/>
    </source>
</evidence>
<keyword evidence="2" id="KW-1185">Reference proteome</keyword>
<evidence type="ECO:0000313" key="1">
    <source>
        <dbReference type="EMBL" id="CAK6967149.1"/>
    </source>
</evidence>
<protein>
    <submittedName>
        <fullName evidence="1">Uncharacterized protein</fullName>
    </submittedName>
</protein>
<proteinExistence type="predicted"/>
<dbReference type="Proteomes" id="UP001314229">
    <property type="component" value="Unassembled WGS sequence"/>
</dbReference>
<name>A0AAV1P5P9_SCOSC</name>
<dbReference type="AlphaFoldDB" id="A0AAV1P5P9"/>
<organism evidence="1 2">
    <name type="scientific">Scomber scombrus</name>
    <name type="common">Atlantic mackerel</name>
    <name type="synonym">Scomber vernalis</name>
    <dbReference type="NCBI Taxonomy" id="13677"/>
    <lineage>
        <taxon>Eukaryota</taxon>
        <taxon>Metazoa</taxon>
        <taxon>Chordata</taxon>
        <taxon>Craniata</taxon>
        <taxon>Vertebrata</taxon>
        <taxon>Euteleostomi</taxon>
        <taxon>Actinopterygii</taxon>
        <taxon>Neopterygii</taxon>
        <taxon>Teleostei</taxon>
        <taxon>Neoteleostei</taxon>
        <taxon>Acanthomorphata</taxon>
        <taxon>Pelagiaria</taxon>
        <taxon>Scombriformes</taxon>
        <taxon>Scombridae</taxon>
        <taxon>Scomber</taxon>
    </lineage>
</organism>